<evidence type="ECO:0000313" key="4">
    <source>
        <dbReference type="EMBL" id="MCP1381228.1"/>
    </source>
</evidence>
<gene>
    <name evidence="4" type="ORF">NCI00_02280</name>
</gene>
<keyword evidence="2" id="KW-0732">Signal</keyword>
<dbReference type="Proteomes" id="UP001204772">
    <property type="component" value="Unassembled WGS sequence"/>
</dbReference>
<dbReference type="SUPFAM" id="SSF54001">
    <property type="entry name" value="Cysteine proteinases"/>
    <property type="match status" value="1"/>
</dbReference>
<feature type="chain" id="PRO_5046860759" description="Peptidase C1A papain C-terminal domain-containing protein" evidence="2">
    <location>
        <begin position="20"/>
        <end position="478"/>
    </location>
</feature>
<dbReference type="CDD" id="cd02619">
    <property type="entry name" value="Peptidase_C1"/>
    <property type="match status" value="1"/>
</dbReference>
<evidence type="ECO:0000259" key="3">
    <source>
        <dbReference type="SMART" id="SM00645"/>
    </source>
</evidence>
<dbReference type="InterPro" id="IPR000668">
    <property type="entry name" value="Peptidase_C1A_C"/>
</dbReference>
<dbReference type="InterPro" id="IPR013128">
    <property type="entry name" value="Peptidase_C1A"/>
</dbReference>
<protein>
    <recommendedName>
        <fullName evidence="3">Peptidase C1A papain C-terminal domain-containing protein</fullName>
    </recommendedName>
</protein>
<dbReference type="RefSeq" id="WP_253524588.1">
    <property type="nucleotide sequence ID" value="NZ_JAMZEL010000001.1"/>
</dbReference>
<organism evidence="4 5">
    <name type="scientific">Runella salmonicolor</name>
    <dbReference type="NCBI Taxonomy" id="2950278"/>
    <lineage>
        <taxon>Bacteria</taxon>
        <taxon>Pseudomonadati</taxon>
        <taxon>Bacteroidota</taxon>
        <taxon>Cytophagia</taxon>
        <taxon>Cytophagales</taxon>
        <taxon>Spirosomataceae</taxon>
        <taxon>Runella</taxon>
    </lineage>
</organism>
<keyword evidence="5" id="KW-1185">Reference proteome</keyword>
<evidence type="ECO:0000256" key="2">
    <source>
        <dbReference type="SAM" id="SignalP"/>
    </source>
</evidence>
<name>A0ABT1FL11_9BACT</name>
<evidence type="ECO:0000313" key="5">
    <source>
        <dbReference type="Proteomes" id="UP001204772"/>
    </source>
</evidence>
<proteinExistence type="inferred from homology"/>
<feature type="domain" description="Peptidase C1A papain C-terminal" evidence="3">
    <location>
        <begin position="44"/>
        <end position="287"/>
    </location>
</feature>
<sequence length="478" mass="53768">MKKLLLIFFLFRCPVGVFAQGMMFNDNTYQGMPQKRSAQAVRSLPSRIDLSVYAPSVMDQGELGTCVGVSVGYYMRTMLEAQRRRLTKKIEIDKLRFSPSFLYNSIKPLTDNTCMLGADIAEALEYLKQNGLPKLSEQPYPYCAPNKPIALKNDSKILDYVKLFGITDREENVVVTTKKALSELSPVVVGIQTTSSFNDLSLRNTFFSRGMAFFGSSTAQAQISQWKPATNASTTLSYGHALCVIGYDDKKFGGAFRLVNSWGDSWGESGYFWMTYADYKKYVKYGYQAYIEPLNVAQNALSVDLTISVGTFVTGTQEEVVRANANAKLTAYTFKKPQRTGTPYKFSANVSKQTYVYMIAANATENITTKLFPNNNFSPLIGTNTKLDLPSDELLTLIDPKGTEYWLFLFSDKAIDIDGYVKKINEAKGPFPDRIIETFGDTLLPYQQVNYKEKKMGFFLKNQQRGRIVPLLVSMNHI</sequence>
<comment type="caution">
    <text evidence="4">The sequence shown here is derived from an EMBL/GenBank/DDBJ whole genome shotgun (WGS) entry which is preliminary data.</text>
</comment>
<dbReference type="Pfam" id="PF00112">
    <property type="entry name" value="Peptidase_C1"/>
    <property type="match status" value="1"/>
</dbReference>
<dbReference type="Gene3D" id="3.90.70.10">
    <property type="entry name" value="Cysteine proteinases"/>
    <property type="match status" value="1"/>
</dbReference>
<accession>A0ABT1FL11</accession>
<comment type="similarity">
    <text evidence="1">Belongs to the peptidase C1 family.</text>
</comment>
<dbReference type="PANTHER" id="PTHR12411">
    <property type="entry name" value="CYSTEINE PROTEASE FAMILY C1-RELATED"/>
    <property type="match status" value="1"/>
</dbReference>
<reference evidence="4 5" key="1">
    <citation type="submission" date="2022-06" db="EMBL/GenBank/DDBJ databases">
        <title>Runella sp. S5 genome sequencing.</title>
        <authorList>
            <person name="Park S."/>
        </authorList>
    </citation>
    <scope>NUCLEOTIDE SEQUENCE [LARGE SCALE GENOMIC DNA]</scope>
    <source>
        <strain evidence="4 5">S5</strain>
    </source>
</reference>
<dbReference type="EMBL" id="JAMZEL010000001">
    <property type="protein sequence ID" value="MCP1381228.1"/>
    <property type="molecule type" value="Genomic_DNA"/>
</dbReference>
<dbReference type="InterPro" id="IPR038765">
    <property type="entry name" value="Papain-like_cys_pep_sf"/>
</dbReference>
<evidence type="ECO:0000256" key="1">
    <source>
        <dbReference type="ARBA" id="ARBA00008455"/>
    </source>
</evidence>
<feature type="signal peptide" evidence="2">
    <location>
        <begin position="1"/>
        <end position="19"/>
    </location>
</feature>
<dbReference type="SMART" id="SM00645">
    <property type="entry name" value="Pept_C1"/>
    <property type="match status" value="1"/>
</dbReference>